<feature type="non-terminal residue" evidence="1">
    <location>
        <position position="217"/>
    </location>
</feature>
<accession>A0A3M6TSK5</accession>
<evidence type="ECO:0000313" key="1">
    <source>
        <dbReference type="EMBL" id="RMX44427.1"/>
    </source>
</evidence>
<dbReference type="Proteomes" id="UP000275408">
    <property type="component" value="Unassembled WGS sequence"/>
</dbReference>
<name>A0A3M6TSK5_POCDA</name>
<comment type="caution">
    <text evidence="1">The sequence shown here is derived from an EMBL/GenBank/DDBJ whole genome shotgun (WGS) entry which is preliminary data.</text>
</comment>
<reference evidence="1 2" key="1">
    <citation type="journal article" date="2018" name="Sci. Rep.">
        <title>Comparative analysis of the Pocillopora damicornis genome highlights role of immune system in coral evolution.</title>
        <authorList>
            <person name="Cunning R."/>
            <person name="Bay R.A."/>
            <person name="Gillette P."/>
            <person name="Baker A.C."/>
            <person name="Traylor-Knowles N."/>
        </authorList>
    </citation>
    <scope>NUCLEOTIDE SEQUENCE [LARGE SCALE GENOMIC DNA]</scope>
    <source>
        <strain evidence="1">RSMAS</strain>
        <tissue evidence="1">Whole animal</tissue>
    </source>
</reference>
<dbReference type="EMBL" id="RCHS01002985">
    <property type="protein sequence ID" value="RMX44427.1"/>
    <property type="molecule type" value="Genomic_DNA"/>
</dbReference>
<keyword evidence="2" id="KW-1185">Reference proteome</keyword>
<proteinExistence type="predicted"/>
<protein>
    <submittedName>
        <fullName evidence="1">Uncharacterized protein</fullName>
    </submittedName>
</protein>
<organism evidence="1 2">
    <name type="scientific">Pocillopora damicornis</name>
    <name type="common">Cauliflower coral</name>
    <name type="synonym">Millepora damicornis</name>
    <dbReference type="NCBI Taxonomy" id="46731"/>
    <lineage>
        <taxon>Eukaryota</taxon>
        <taxon>Metazoa</taxon>
        <taxon>Cnidaria</taxon>
        <taxon>Anthozoa</taxon>
        <taxon>Hexacorallia</taxon>
        <taxon>Scleractinia</taxon>
        <taxon>Astrocoeniina</taxon>
        <taxon>Pocilloporidae</taxon>
        <taxon>Pocillopora</taxon>
    </lineage>
</organism>
<sequence length="217" mass="24952">MLYCSTEWSNTSTTNIKKATVMTYKCMNHIAPSYLSSKFVKISDIHNRRTRNREALQILFFRSASGARLWNNVSPELRQCASLETFKEKLKSHILANNVLIQRISSELPPVYEWLCSNKLTLNLSRTKYLQKSKHIAKLKRHVTVQTLVSVYCALVHPYSTYGCILWGNNYEAPLPQLVKLQNKAIRIINNVPIHDHVTPHYVGLGLIKLPDIFKLS</sequence>
<evidence type="ECO:0000313" key="2">
    <source>
        <dbReference type="Proteomes" id="UP000275408"/>
    </source>
</evidence>
<gene>
    <name evidence="1" type="ORF">pdam_00010087</name>
</gene>
<dbReference type="AlphaFoldDB" id="A0A3M6TSK5"/>